<proteinExistence type="predicted"/>
<sequence length="98" mass="11425">DKQTLKFDVERSLHSLLLQGNSENRDIKGNYKEKNLGAKHNLKKEEELKNQGIFEDGYRYPATWYRYPRRQAHTKSRPSVNQARSKAQSTLGPRLGHT</sequence>
<evidence type="ECO:0000256" key="1">
    <source>
        <dbReference type="SAM" id="MobiDB-lite"/>
    </source>
</evidence>
<protein>
    <submittedName>
        <fullName evidence="2">Uncharacterized protein</fullName>
    </submittedName>
</protein>
<feature type="non-terminal residue" evidence="2">
    <location>
        <position position="1"/>
    </location>
</feature>
<evidence type="ECO:0000313" key="2">
    <source>
        <dbReference type="EMBL" id="MED6185697.1"/>
    </source>
</evidence>
<feature type="compositionally biased region" description="Polar residues" evidence="1">
    <location>
        <begin position="77"/>
        <end position="91"/>
    </location>
</feature>
<dbReference type="EMBL" id="JASCZI010181757">
    <property type="protein sequence ID" value="MED6185697.1"/>
    <property type="molecule type" value="Genomic_DNA"/>
</dbReference>
<keyword evidence="3" id="KW-1185">Reference proteome</keyword>
<accession>A0ABU6WKB7</accession>
<gene>
    <name evidence="2" type="ORF">PIB30_059593</name>
</gene>
<comment type="caution">
    <text evidence="2">The sequence shown here is derived from an EMBL/GenBank/DDBJ whole genome shotgun (WGS) entry which is preliminary data.</text>
</comment>
<dbReference type="Proteomes" id="UP001341840">
    <property type="component" value="Unassembled WGS sequence"/>
</dbReference>
<feature type="region of interest" description="Disordered" evidence="1">
    <location>
        <begin position="69"/>
        <end position="98"/>
    </location>
</feature>
<name>A0ABU6WKB7_9FABA</name>
<evidence type="ECO:0000313" key="3">
    <source>
        <dbReference type="Proteomes" id="UP001341840"/>
    </source>
</evidence>
<reference evidence="2 3" key="1">
    <citation type="journal article" date="2023" name="Plants (Basel)">
        <title>Bridging the Gap: Combining Genomics and Transcriptomics Approaches to Understand Stylosanthes scabra, an Orphan Legume from the Brazilian Caatinga.</title>
        <authorList>
            <person name="Ferreira-Neto J.R.C."/>
            <person name="da Silva M.D."/>
            <person name="Binneck E."/>
            <person name="de Melo N.F."/>
            <person name="da Silva R.H."/>
            <person name="de Melo A.L.T.M."/>
            <person name="Pandolfi V."/>
            <person name="Bustamante F.O."/>
            <person name="Brasileiro-Vidal A.C."/>
            <person name="Benko-Iseppon A.M."/>
        </authorList>
    </citation>
    <scope>NUCLEOTIDE SEQUENCE [LARGE SCALE GENOMIC DNA]</scope>
    <source>
        <tissue evidence="2">Leaves</tissue>
    </source>
</reference>
<organism evidence="2 3">
    <name type="scientific">Stylosanthes scabra</name>
    <dbReference type="NCBI Taxonomy" id="79078"/>
    <lineage>
        <taxon>Eukaryota</taxon>
        <taxon>Viridiplantae</taxon>
        <taxon>Streptophyta</taxon>
        <taxon>Embryophyta</taxon>
        <taxon>Tracheophyta</taxon>
        <taxon>Spermatophyta</taxon>
        <taxon>Magnoliopsida</taxon>
        <taxon>eudicotyledons</taxon>
        <taxon>Gunneridae</taxon>
        <taxon>Pentapetalae</taxon>
        <taxon>rosids</taxon>
        <taxon>fabids</taxon>
        <taxon>Fabales</taxon>
        <taxon>Fabaceae</taxon>
        <taxon>Papilionoideae</taxon>
        <taxon>50 kb inversion clade</taxon>
        <taxon>dalbergioids sensu lato</taxon>
        <taxon>Dalbergieae</taxon>
        <taxon>Pterocarpus clade</taxon>
        <taxon>Stylosanthes</taxon>
    </lineage>
</organism>